<reference evidence="21 22" key="3">
    <citation type="journal article" date="2019" name="Nat. Med.">
        <title>A library of human gut bacterial isolates paired with longitudinal multiomics data enables mechanistic microbiome research.</title>
        <authorList>
            <person name="Poyet M."/>
            <person name="Groussin M."/>
            <person name="Gibbons S.M."/>
            <person name="Avila-Pacheco J."/>
            <person name="Jiang X."/>
            <person name="Kearney S.M."/>
            <person name="Perrotta A.R."/>
            <person name="Berdy B."/>
            <person name="Zhao S."/>
            <person name="Lieberman T.D."/>
            <person name="Swanson P.K."/>
            <person name="Smith M."/>
            <person name="Roesemann S."/>
            <person name="Alexander J.E."/>
            <person name="Rich S.A."/>
            <person name="Livny J."/>
            <person name="Vlamakis H."/>
            <person name="Clish C."/>
            <person name="Bullock K."/>
            <person name="Deik A."/>
            <person name="Scott J."/>
            <person name="Pierce K.A."/>
            <person name="Xavier R.J."/>
            <person name="Alm E.J."/>
        </authorList>
    </citation>
    <scope>NUCLEOTIDE SEQUENCE [LARGE SCALE GENOMIC DNA]</scope>
    <source>
        <strain evidence="13 24">BIOML-A156</strain>
        <strain evidence="14 21">BIOML-A162</strain>
        <strain evidence="12 23">BIOML-A165</strain>
        <strain evidence="11 22">BIOML-A188</strain>
    </source>
</reference>
<dbReference type="PANTHER" id="PTHR30572">
    <property type="entry name" value="MEMBRANE COMPONENT OF TRANSPORTER-RELATED"/>
    <property type="match status" value="1"/>
</dbReference>
<dbReference type="GO" id="GO:0016787">
    <property type="term" value="F:hydrolase activity"/>
    <property type="evidence" value="ECO:0007669"/>
    <property type="project" value="UniProtKB-KW"/>
</dbReference>
<evidence type="ECO:0000313" key="14">
    <source>
        <dbReference type="EMBL" id="KAB4484961.1"/>
    </source>
</evidence>
<dbReference type="RefSeq" id="WP_008764773.1">
    <property type="nucleotide sequence ID" value="NZ_AP022660.1"/>
</dbReference>
<evidence type="ECO:0000313" key="13">
    <source>
        <dbReference type="EMBL" id="KAB4472476.1"/>
    </source>
</evidence>
<keyword evidence="3 6" id="KW-0812">Transmembrane</keyword>
<dbReference type="Proteomes" id="UP000095576">
    <property type="component" value="Unassembled WGS sequence"/>
</dbReference>
<evidence type="ECO:0000256" key="3">
    <source>
        <dbReference type="ARBA" id="ARBA00022692"/>
    </source>
</evidence>
<evidence type="ECO:0000313" key="19">
    <source>
        <dbReference type="Proteomes" id="UP000095576"/>
    </source>
</evidence>
<dbReference type="Proteomes" id="UP000284785">
    <property type="component" value="Unassembled WGS sequence"/>
</dbReference>
<dbReference type="OMA" id="YYLDLAW"/>
<dbReference type="PATRIC" id="fig|818.23.peg.1739"/>
<proteinExistence type="predicted"/>
<evidence type="ECO:0000313" key="17">
    <source>
        <dbReference type="EMBL" id="UYU64759.1"/>
    </source>
</evidence>
<evidence type="ECO:0000313" key="22">
    <source>
        <dbReference type="Proteomes" id="UP000440614"/>
    </source>
</evidence>
<evidence type="ECO:0000313" key="25">
    <source>
        <dbReference type="Proteomes" id="UP000500882"/>
    </source>
</evidence>
<accession>A0A0P0F3H4</accession>
<dbReference type="GeneID" id="60927514"/>
<evidence type="ECO:0000256" key="6">
    <source>
        <dbReference type="SAM" id="Phobius"/>
    </source>
</evidence>
<reference evidence="15" key="6">
    <citation type="submission" date="2022-10" db="EMBL/GenBank/DDBJ databases">
        <title>Human gut microbiome strain richness.</title>
        <authorList>
            <person name="Chen-Liaw A."/>
        </authorList>
    </citation>
    <scope>NUCLEOTIDE SEQUENCE</scope>
    <source>
        <strain evidence="15">1001283st1_A3_1001283B150304_161114</strain>
    </source>
</reference>
<evidence type="ECO:0000313" key="16">
    <source>
        <dbReference type="EMBL" id="RHD86669.1"/>
    </source>
</evidence>
<dbReference type="EMBL" id="WCRS01000011">
    <property type="protein sequence ID" value="KAB4472476.1"/>
    <property type="molecule type" value="Genomic_DNA"/>
</dbReference>
<keyword evidence="5 6" id="KW-0472">Membrane</keyword>
<dbReference type="InterPro" id="IPR050250">
    <property type="entry name" value="Macrolide_Exporter_MacB"/>
</dbReference>
<evidence type="ECO:0000256" key="5">
    <source>
        <dbReference type="ARBA" id="ARBA00023136"/>
    </source>
</evidence>
<sequence>MIKLYFKQAFHLLKENKLLSSISIIGTALAIAMIMVIVITLRATIAPFAPESYRDRMLIFRYAGFQYKTNENWQSNGPVSYKTAKACFKEMAAPEAVTITSSFSETMLAAKPAGEKVSCSVLQVDDDFWKVFKFDFLSGYPFDKATFDAGATKAVISEDIARQLFGTSDVVGKTFLLNHSAYMICGVVRPVSKLARYAYAQIWIPLSSTDAFTASWGEYGIMGMVSVYILAKSQDDFPAIRMEAERLRDRYMEGYPDYELLYRDQPDTYFVAAQRYSANNPPAVKQAVRQYIITLIILLIVPAVNLSGLTLSRMRKRLSEIGVRKAFGAPRRELMIQVLSENMLYSLLGGVLGLILSYGATFFLGSMLFSIDFMGNGVTDLRTMCMDLLFDPVVFLLAFFACFALNLLSAAIPAWRVTRTNIVDAINER</sequence>
<keyword evidence="10" id="KW-0378">Hydrolase</keyword>
<evidence type="ECO:0000256" key="1">
    <source>
        <dbReference type="ARBA" id="ARBA00004651"/>
    </source>
</evidence>
<dbReference type="EMBL" id="CP083685">
    <property type="protein sequence ID" value="UYU91706.1"/>
    <property type="molecule type" value="Genomic_DNA"/>
</dbReference>
<evidence type="ECO:0000313" key="20">
    <source>
        <dbReference type="Proteomes" id="UP000284785"/>
    </source>
</evidence>
<dbReference type="EMBL" id="WCSB01000011">
    <property type="protein sequence ID" value="KAB4451535.1"/>
    <property type="molecule type" value="Genomic_DNA"/>
</dbReference>
<evidence type="ECO:0000259" key="7">
    <source>
        <dbReference type="Pfam" id="PF02687"/>
    </source>
</evidence>
<reference evidence="9 25" key="4">
    <citation type="submission" date="2020-02" db="EMBL/GenBank/DDBJ databases">
        <title>Whole-genome sequencing and comparative analysis of the genomes of Bacteroides thetaiotaomicron and Escherichia coli isolated from a healthy resident in Vietnam.</title>
        <authorList>
            <person name="Mohsin M."/>
            <person name="Tanaka K."/>
            <person name="Kawahara R."/>
            <person name="Kondo S."/>
            <person name="Noguchi H."/>
            <person name="Motooka D."/>
            <person name="Nakamura S."/>
            <person name="Khong D.T."/>
            <person name="Nguyen T.N."/>
            <person name="Tran H.T."/>
            <person name="Yamamoto Y."/>
        </authorList>
    </citation>
    <scope>NUCLEOTIDE SEQUENCE [LARGE SCALE GENOMIC DNA]</scope>
    <source>
        <strain evidence="9 25">F9-2</strain>
    </source>
</reference>
<reference evidence="17 26" key="5">
    <citation type="submission" date="2021-06" db="EMBL/GenBank/DDBJ databases">
        <title>Interrogation of the integrated mobile genetic elements in gut-associated Bacteroides with a consensus prediction approach.</title>
        <authorList>
            <person name="Campbell D.E."/>
            <person name="Leigh J.R."/>
            <person name="Kim T."/>
            <person name="England W."/>
            <person name="Whitaker R.J."/>
            <person name="Degnan P.H."/>
        </authorList>
    </citation>
    <scope>NUCLEOTIDE SEQUENCE</scope>
    <source>
        <strain evidence="18">VPI-3443</strain>
        <strain evidence="17 26">WAL8669</strain>
    </source>
</reference>
<evidence type="ECO:0000313" key="24">
    <source>
        <dbReference type="Proteomes" id="UP000488521"/>
    </source>
</evidence>
<dbReference type="InterPro" id="IPR025857">
    <property type="entry name" value="MacB_PCD"/>
</dbReference>
<dbReference type="Proteomes" id="UP000500882">
    <property type="component" value="Chromosome"/>
</dbReference>
<feature type="domain" description="MacB-like periplasmic core" evidence="8">
    <location>
        <begin position="24"/>
        <end position="246"/>
    </location>
</feature>
<feature type="transmembrane region" description="Helical" evidence="6">
    <location>
        <begin position="291"/>
        <end position="311"/>
    </location>
</feature>
<feature type="transmembrane region" description="Helical" evidence="6">
    <location>
        <begin position="344"/>
        <end position="369"/>
    </location>
</feature>
<evidence type="ECO:0000256" key="2">
    <source>
        <dbReference type="ARBA" id="ARBA00022475"/>
    </source>
</evidence>
<dbReference type="EMBL" id="CP083680">
    <property type="protein sequence ID" value="UYU64759.1"/>
    <property type="molecule type" value="Genomic_DNA"/>
</dbReference>
<dbReference type="EMBL" id="QSJP01000013">
    <property type="protein sequence ID" value="RHD86669.1"/>
    <property type="molecule type" value="Genomic_DNA"/>
</dbReference>
<dbReference type="Proteomes" id="UP000436858">
    <property type="component" value="Unassembled WGS sequence"/>
</dbReference>
<reference evidence="10 19" key="1">
    <citation type="submission" date="2015-09" db="EMBL/GenBank/DDBJ databases">
        <authorList>
            <consortium name="Pathogen Informatics"/>
        </authorList>
    </citation>
    <scope>NUCLEOTIDE SEQUENCE [LARGE SCALE GENOMIC DNA]</scope>
    <source>
        <strain evidence="10 19">2789STDY5834899</strain>
    </source>
</reference>
<dbReference type="Proteomes" id="UP000440614">
    <property type="component" value="Unassembled WGS sequence"/>
</dbReference>
<dbReference type="EC" id="3.6.3.-" evidence="10"/>
<dbReference type="GO" id="GO:0022857">
    <property type="term" value="F:transmembrane transporter activity"/>
    <property type="evidence" value="ECO:0007669"/>
    <property type="project" value="TreeGrafter"/>
</dbReference>
<accession>C6ISP2</accession>
<dbReference type="GO" id="GO:0005886">
    <property type="term" value="C:plasma membrane"/>
    <property type="evidence" value="ECO:0007669"/>
    <property type="project" value="UniProtKB-SubCell"/>
</dbReference>
<feature type="transmembrane region" description="Helical" evidence="6">
    <location>
        <begin position="389"/>
        <end position="412"/>
    </location>
</feature>
<dbReference type="Proteomes" id="UP000488521">
    <property type="component" value="Unassembled WGS sequence"/>
</dbReference>
<keyword evidence="10" id="KW-0449">Lipoprotein</keyword>
<dbReference type="Proteomes" id="UP001162960">
    <property type="component" value="Chromosome"/>
</dbReference>
<evidence type="ECO:0000313" key="21">
    <source>
        <dbReference type="Proteomes" id="UP000436858"/>
    </source>
</evidence>
<dbReference type="EMBL" id="JAQNVG010000055">
    <property type="protein sequence ID" value="MDC2238634.1"/>
    <property type="molecule type" value="Genomic_DNA"/>
</dbReference>
<evidence type="ECO:0000256" key="4">
    <source>
        <dbReference type="ARBA" id="ARBA00022989"/>
    </source>
</evidence>
<keyword evidence="4 6" id="KW-1133">Transmembrane helix</keyword>
<dbReference type="KEGG" id="btho:Btheta7330_01681"/>
<evidence type="ECO:0000313" key="9">
    <source>
        <dbReference type="EMBL" id="BCA50943.1"/>
    </source>
</evidence>
<dbReference type="AlphaFoldDB" id="A0A0P0F3H4"/>
<dbReference type="Proteomes" id="UP001156218">
    <property type="component" value="Chromosome"/>
</dbReference>
<evidence type="ECO:0000313" key="15">
    <source>
        <dbReference type="EMBL" id="MDC2238634.1"/>
    </source>
</evidence>
<protein>
    <submittedName>
        <fullName evidence="9">ABC transporter permease</fullName>
    </submittedName>
    <submittedName>
        <fullName evidence="10">ABC-type transport system, involved in lipoprotein release, permease component</fullName>
        <ecNumber evidence="10">3.6.3.-</ecNumber>
    </submittedName>
    <submittedName>
        <fullName evidence="11">FtsX-like permease family protein</fullName>
    </submittedName>
</protein>
<dbReference type="EMBL" id="AP022660">
    <property type="protein sequence ID" value="BCA50943.1"/>
    <property type="molecule type" value="Genomic_DNA"/>
</dbReference>
<evidence type="ECO:0000313" key="23">
    <source>
        <dbReference type="Proteomes" id="UP000460317"/>
    </source>
</evidence>
<dbReference type="EMBL" id="WCRY01000004">
    <property type="protein sequence ID" value="KAB4484961.1"/>
    <property type="molecule type" value="Genomic_DNA"/>
</dbReference>
<feature type="transmembrane region" description="Helical" evidence="6">
    <location>
        <begin position="21"/>
        <end position="41"/>
    </location>
</feature>
<organism evidence="10 19">
    <name type="scientific">Bacteroides thetaiotaomicron</name>
    <dbReference type="NCBI Taxonomy" id="818"/>
    <lineage>
        <taxon>Bacteria</taxon>
        <taxon>Pseudomonadati</taxon>
        <taxon>Bacteroidota</taxon>
        <taxon>Bacteroidia</taxon>
        <taxon>Bacteroidales</taxon>
        <taxon>Bacteroidaceae</taxon>
        <taxon>Bacteroides</taxon>
    </lineage>
</organism>
<evidence type="ECO:0000313" key="11">
    <source>
        <dbReference type="EMBL" id="KAB4312589.1"/>
    </source>
</evidence>
<dbReference type="InterPro" id="IPR003838">
    <property type="entry name" value="ABC3_permease_C"/>
</dbReference>
<evidence type="ECO:0000313" key="26">
    <source>
        <dbReference type="Proteomes" id="UP001156218"/>
    </source>
</evidence>
<evidence type="ECO:0000313" key="10">
    <source>
        <dbReference type="EMBL" id="CUP27452.1"/>
    </source>
</evidence>
<keyword evidence="2" id="KW-1003">Cell membrane</keyword>
<name>A0A0P0F3H4_BACT4</name>
<dbReference type="EMBL" id="WCSY01000010">
    <property type="protein sequence ID" value="KAB4312589.1"/>
    <property type="molecule type" value="Genomic_DNA"/>
</dbReference>
<dbReference type="Proteomes" id="UP001217776">
    <property type="component" value="Unassembled WGS sequence"/>
</dbReference>
<comment type="subcellular location">
    <subcellularLocation>
        <location evidence="1">Cell membrane</location>
        <topology evidence="1">Multi-pass membrane protein</topology>
    </subcellularLocation>
</comment>
<dbReference type="Pfam" id="PF12704">
    <property type="entry name" value="MacB_PCD"/>
    <property type="match status" value="1"/>
</dbReference>
<dbReference type="PANTHER" id="PTHR30572:SF18">
    <property type="entry name" value="ABC-TYPE MACROLIDE FAMILY EXPORT SYSTEM PERMEASE COMPONENT 2"/>
    <property type="match status" value="1"/>
</dbReference>
<feature type="domain" description="ABC3 transporter permease C-terminal" evidence="7">
    <location>
        <begin position="293"/>
        <end position="422"/>
    </location>
</feature>
<evidence type="ECO:0000313" key="18">
    <source>
        <dbReference type="EMBL" id="UYU91706.1"/>
    </source>
</evidence>
<dbReference type="EMBL" id="CZAP01000004">
    <property type="protein sequence ID" value="CUP27452.1"/>
    <property type="molecule type" value="Genomic_DNA"/>
</dbReference>
<dbReference type="Proteomes" id="UP000460317">
    <property type="component" value="Unassembled WGS sequence"/>
</dbReference>
<gene>
    <name evidence="10" type="primary">macB_7</name>
    <name evidence="9" type="ORF">BatF92_28850</name>
    <name evidence="16" type="ORF">DW780_15005</name>
    <name evidence="10" type="ORF">ERS852511_01643</name>
    <name evidence="13" type="ORF">GAN59_15750</name>
    <name evidence="14" type="ORF">GAN91_05480</name>
    <name evidence="12" type="ORF">GAN93_13735</name>
    <name evidence="11" type="ORF">GAO51_12035</name>
    <name evidence="17" type="ORF">KQP68_14320</name>
    <name evidence="18" type="ORF">KQP74_03450</name>
    <name evidence="15" type="ORF">PO127_23085</name>
</gene>
<evidence type="ECO:0000313" key="12">
    <source>
        <dbReference type="EMBL" id="KAB4451535.1"/>
    </source>
</evidence>
<dbReference type="Pfam" id="PF02687">
    <property type="entry name" value="FtsX"/>
    <property type="match status" value="1"/>
</dbReference>
<reference evidence="16 20" key="2">
    <citation type="submission" date="2018-08" db="EMBL/GenBank/DDBJ databases">
        <title>A genome reference for cultivated species of the human gut microbiota.</title>
        <authorList>
            <person name="Zou Y."/>
            <person name="Xue W."/>
            <person name="Luo G."/>
        </authorList>
    </citation>
    <scope>NUCLEOTIDE SEQUENCE [LARGE SCALE GENOMIC DNA]</scope>
    <source>
        <strain evidence="16 20">AM30-26</strain>
    </source>
</reference>
<evidence type="ECO:0000259" key="8">
    <source>
        <dbReference type="Pfam" id="PF12704"/>
    </source>
</evidence>